<feature type="binding site" evidence="6">
    <location>
        <position position="153"/>
    </location>
    <ligand>
        <name>orotate</name>
        <dbReference type="ChEBI" id="CHEBI:30839"/>
    </ligand>
</feature>
<dbReference type="Proteomes" id="UP000266745">
    <property type="component" value="Chromosome"/>
</dbReference>
<dbReference type="NCBIfam" id="TIGR00336">
    <property type="entry name" value="pyrE"/>
    <property type="match status" value="1"/>
</dbReference>
<feature type="domain" description="Phosphoribosyltransferase" evidence="7">
    <location>
        <begin position="55"/>
        <end position="158"/>
    </location>
</feature>
<keyword evidence="4 6" id="KW-0808">Transferase</keyword>
<dbReference type="InterPro" id="IPR000836">
    <property type="entry name" value="PRTase_dom"/>
</dbReference>
<dbReference type="PANTHER" id="PTHR19278:SF9">
    <property type="entry name" value="URIDINE 5'-MONOPHOSPHATE SYNTHASE"/>
    <property type="match status" value="1"/>
</dbReference>
<evidence type="ECO:0000313" key="8">
    <source>
        <dbReference type="EMBL" id="AJZ76335.1"/>
    </source>
</evidence>
<dbReference type="PANTHER" id="PTHR19278">
    <property type="entry name" value="OROTATE PHOSPHORIBOSYLTRANSFERASE"/>
    <property type="match status" value="1"/>
</dbReference>
<dbReference type="RefSeq" id="WP_048187025.1">
    <property type="nucleotide sequence ID" value="NZ_CP011097.1"/>
</dbReference>
<dbReference type="EC" id="2.4.2.10" evidence="2 6"/>
<comment type="cofactor">
    <cofactor evidence="6">
        <name>Mg(2+)</name>
        <dbReference type="ChEBI" id="CHEBI:18420"/>
    </cofactor>
</comment>
<evidence type="ECO:0000313" key="9">
    <source>
        <dbReference type="Proteomes" id="UP000266745"/>
    </source>
</evidence>
<protein>
    <recommendedName>
        <fullName evidence="2 6">Orotate phosphoribosyltransferase</fullName>
        <shortName evidence="6">OPRT</shortName>
        <shortName evidence="6">OPRTase</shortName>
        <ecNumber evidence="2 6">2.4.2.10</ecNumber>
    </recommendedName>
</protein>
<evidence type="ECO:0000256" key="4">
    <source>
        <dbReference type="ARBA" id="ARBA00022679"/>
    </source>
</evidence>
<evidence type="ECO:0000256" key="6">
    <source>
        <dbReference type="HAMAP-Rule" id="MF_01208"/>
    </source>
</evidence>
<dbReference type="GO" id="GO:0004588">
    <property type="term" value="F:orotate phosphoribosyltransferase activity"/>
    <property type="evidence" value="ECO:0007669"/>
    <property type="project" value="UniProtKB-UniRule"/>
</dbReference>
<comment type="function">
    <text evidence="6">Catalyzes the transfer of a ribosyl phosphate group from 5-phosphoribose 1-diphosphate to orotate, leading to the formation of orotidine monophosphate (OMP).</text>
</comment>
<dbReference type="KEGG" id="tah:SU86_008155"/>
<keyword evidence="9" id="KW-1185">Reference proteome</keyword>
<comment type="pathway">
    <text evidence="1 6">Pyrimidine metabolism; UMP biosynthesis via de novo pathway; UMP from orotate: step 1/2.</text>
</comment>
<proteinExistence type="inferred from homology"/>
<dbReference type="Pfam" id="PF00156">
    <property type="entry name" value="Pribosyltran"/>
    <property type="match status" value="1"/>
</dbReference>
<comment type="catalytic activity">
    <reaction evidence="6">
        <text>orotidine 5'-phosphate + diphosphate = orotate + 5-phospho-alpha-D-ribose 1-diphosphate</text>
        <dbReference type="Rhea" id="RHEA:10380"/>
        <dbReference type="ChEBI" id="CHEBI:30839"/>
        <dbReference type="ChEBI" id="CHEBI:33019"/>
        <dbReference type="ChEBI" id="CHEBI:57538"/>
        <dbReference type="ChEBI" id="CHEBI:58017"/>
        <dbReference type="EC" id="2.4.2.10"/>
    </reaction>
</comment>
<keyword evidence="5 6" id="KW-0665">Pyrimidine biosynthesis</keyword>
<comment type="subunit">
    <text evidence="6">Homodimer.</text>
</comment>
<dbReference type="GO" id="GO:0019856">
    <property type="term" value="P:pyrimidine nucleobase biosynthetic process"/>
    <property type="evidence" value="ECO:0007669"/>
    <property type="project" value="TreeGrafter"/>
</dbReference>
<keyword evidence="3 6" id="KW-0328">Glycosyltransferase</keyword>
<dbReference type="UniPathway" id="UPA00070">
    <property type="reaction ID" value="UER00119"/>
</dbReference>
<feature type="binding site" evidence="6">
    <location>
        <position position="99"/>
    </location>
    <ligand>
        <name>5-phospho-alpha-D-ribose 1-diphosphate</name>
        <dbReference type="ChEBI" id="CHEBI:58017"/>
        <note>ligand shared between dimeric partners</note>
    </ligand>
</feature>
<dbReference type="EMBL" id="CP011097">
    <property type="protein sequence ID" value="AJZ76335.1"/>
    <property type="molecule type" value="Genomic_DNA"/>
</dbReference>
<dbReference type="Gene3D" id="3.40.50.2020">
    <property type="match status" value="1"/>
</dbReference>
<dbReference type="InterPro" id="IPR004467">
    <property type="entry name" value="Or_phspho_trans_dom"/>
</dbReference>
<name>A0A3G1B426_9ARCH</name>
<feature type="binding site" evidence="6">
    <location>
        <position position="125"/>
    </location>
    <ligand>
        <name>orotate</name>
        <dbReference type="ChEBI" id="CHEBI:30839"/>
    </ligand>
</feature>
<reference evidence="8 9" key="1">
    <citation type="journal article" date="2016" name="Sci. Rep.">
        <title>A novel ammonia-oxidizing archaeon from wastewater treatment plant: Its enrichment, physiological and genomic characteristics.</title>
        <authorList>
            <person name="Li Y."/>
            <person name="Ding K."/>
            <person name="Wen X."/>
            <person name="Zhang B."/>
            <person name="Shen B."/>
            <person name="Yang Y."/>
        </authorList>
    </citation>
    <scope>NUCLEOTIDE SEQUENCE [LARGE SCALE GENOMIC DNA]</scope>
    <source>
        <strain evidence="8 9">SAT1</strain>
    </source>
</reference>
<organism evidence="8 9">
    <name type="scientific">Candidatus Nitrosotenuis cloacae</name>
    <dbReference type="NCBI Taxonomy" id="1603555"/>
    <lineage>
        <taxon>Archaea</taxon>
        <taxon>Nitrososphaerota</taxon>
        <taxon>Candidatus Nitrosotenuis</taxon>
    </lineage>
</organism>
<dbReference type="GO" id="GO:0044205">
    <property type="term" value="P:'de novo' UMP biosynthetic process"/>
    <property type="evidence" value="ECO:0007669"/>
    <property type="project" value="UniProtKB-UniRule"/>
</dbReference>
<sequence>MEFVKEFATFLHQSGIIKFGDFTLASGKKSSYYVDLRLVPSYPHQFRHMIKHLQSLVSEQIGFDDIDSIASVPTGGLVIASALAYELVKPLVYVRSQAKEYGTGKLVEGIVKPDMKILLIDDVATTGGSVINGIRELKKSGTKITDAYVIVNRLEGADSALQKEGVKLHHLLDIIEIAKILHQQKLVDDSVLDKVQKQVAGTQLS</sequence>
<dbReference type="GO" id="GO:0000287">
    <property type="term" value="F:magnesium ion binding"/>
    <property type="evidence" value="ECO:0007669"/>
    <property type="project" value="UniProtKB-UniRule"/>
</dbReference>
<dbReference type="InterPro" id="IPR023031">
    <property type="entry name" value="OPRT"/>
</dbReference>
<keyword evidence="6" id="KW-0460">Magnesium</keyword>
<feature type="binding site" evidence="6">
    <location>
        <position position="95"/>
    </location>
    <ligand>
        <name>5-phospho-alpha-D-ribose 1-diphosphate</name>
        <dbReference type="ChEBI" id="CHEBI:58017"/>
        <note>ligand shared between dimeric partners</note>
    </ligand>
</feature>
<dbReference type="GeneID" id="24874531"/>
<dbReference type="HAMAP" id="MF_01208">
    <property type="entry name" value="PyrE"/>
    <property type="match status" value="1"/>
</dbReference>
<gene>
    <name evidence="6" type="primary">pyrE</name>
    <name evidence="8" type="ORF">SU86_008155</name>
</gene>
<dbReference type="AlphaFoldDB" id="A0A3G1B426"/>
<dbReference type="CDD" id="cd06223">
    <property type="entry name" value="PRTases_typeI"/>
    <property type="match status" value="1"/>
</dbReference>
<accession>A0A3G1B426</accession>
<feature type="binding site" description="in other chain" evidence="6">
    <location>
        <begin position="121"/>
        <end position="129"/>
    </location>
    <ligand>
        <name>5-phospho-alpha-D-ribose 1-diphosphate</name>
        <dbReference type="ChEBI" id="CHEBI:58017"/>
        <note>ligand shared between dimeric partners</note>
    </ligand>
</feature>
<comment type="similarity">
    <text evidence="6">Belongs to the purine/pyrimidine phosphoribosyltransferase family. PyrE subfamily.</text>
</comment>
<dbReference type="InterPro" id="IPR029057">
    <property type="entry name" value="PRTase-like"/>
</dbReference>
<comment type="caution">
    <text evidence="6">Lacks conserved residue(s) required for the propagation of feature annotation.</text>
</comment>
<evidence type="ECO:0000256" key="2">
    <source>
        <dbReference type="ARBA" id="ARBA00011971"/>
    </source>
</evidence>
<evidence type="ECO:0000256" key="1">
    <source>
        <dbReference type="ARBA" id="ARBA00004889"/>
    </source>
</evidence>
<dbReference type="SUPFAM" id="SSF53271">
    <property type="entry name" value="PRTase-like"/>
    <property type="match status" value="1"/>
</dbReference>
<evidence type="ECO:0000259" key="7">
    <source>
        <dbReference type="Pfam" id="PF00156"/>
    </source>
</evidence>
<dbReference type="STRING" id="1603555.SU86_008155"/>
<dbReference type="OrthoDB" id="9089at2157"/>
<evidence type="ECO:0000256" key="5">
    <source>
        <dbReference type="ARBA" id="ARBA00022975"/>
    </source>
</evidence>
<evidence type="ECO:0000256" key="3">
    <source>
        <dbReference type="ARBA" id="ARBA00022676"/>
    </source>
</evidence>